<organism evidence="1 2">
    <name type="scientific">Racocetra persica</name>
    <dbReference type="NCBI Taxonomy" id="160502"/>
    <lineage>
        <taxon>Eukaryota</taxon>
        <taxon>Fungi</taxon>
        <taxon>Fungi incertae sedis</taxon>
        <taxon>Mucoromycota</taxon>
        <taxon>Glomeromycotina</taxon>
        <taxon>Glomeromycetes</taxon>
        <taxon>Diversisporales</taxon>
        <taxon>Gigasporaceae</taxon>
        <taxon>Racocetra</taxon>
    </lineage>
</organism>
<sequence>SLTDEKELDIRNKFIIADDLIKVSPLKSLLIPKNKYYSKLIPE</sequence>
<keyword evidence="2" id="KW-1185">Reference proteome</keyword>
<evidence type="ECO:0000313" key="2">
    <source>
        <dbReference type="Proteomes" id="UP000789920"/>
    </source>
</evidence>
<protein>
    <submittedName>
        <fullName evidence="1">21905_t:CDS:1</fullName>
    </submittedName>
</protein>
<dbReference type="EMBL" id="CAJVQC010028350">
    <property type="protein sequence ID" value="CAG8739330.1"/>
    <property type="molecule type" value="Genomic_DNA"/>
</dbReference>
<accession>A0ACA9Q9Z7</accession>
<comment type="caution">
    <text evidence="1">The sequence shown here is derived from an EMBL/GenBank/DDBJ whole genome shotgun (WGS) entry which is preliminary data.</text>
</comment>
<name>A0ACA9Q9Z7_9GLOM</name>
<feature type="non-terminal residue" evidence="1">
    <location>
        <position position="43"/>
    </location>
</feature>
<gene>
    <name evidence="1" type="ORF">RPERSI_LOCUS12989</name>
</gene>
<dbReference type="Proteomes" id="UP000789920">
    <property type="component" value="Unassembled WGS sequence"/>
</dbReference>
<reference evidence="1" key="1">
    <citation type="submission" date="2021-06" db="EMBL/GenBank/DDBJ databases">
        <authorList>
            <person name="Kallberg Y."/>
            <person name="Tangrot J."/>
            <person name="Rosling A."/>
        </authorList>
    </citation>
    <scope>NUCLEOTIDE SEQUENCE</scope>
    <source>
        <strain evidence="1">MA461A</strain>
    </source>
</reference>
<proteinExistence type="predicted"/>
<feature type="non-terminal residue" evidence="1">
    <location>
        <position position="1"/>
    </location>
</feature>
<evidence type="ECO:0000313" key="1">
    <source>
        <dbReference type="EMBL" id="CAG8739330.1"/>
    </source>
</evidence>